<feature type="transmembrane region" description="Helical" evidence="2">
    <location>
        <begin position="213"/>
        <end position="231"/>
    </location>
</feature>
<comment type="caution">
    <text evidence="4">The sequence shown here is derived from an EMBL/GenBank/DDBJ whole genome shotgun (WGS) entry which is preliminary data.</text>
</comment>
<keyword evidence="2" id="KW-0812">Transmembrane</keyword>
<evidence type="ECO:0000256" key="2">
    <source>
        <dbReference type="SAM" id="Phobius"/>
    </source>
</evidence>
<dbReference type="EMBL" id="OAPG01000011">
    <property type="protein sequence ID" value="SNX85755.1"/>
    <property type="molecule type" value="Genomic_DNA"/>
</dbReference>
<gene>
    <name evidence="4" type="ORF">MEPE_04464</name>
</gene>
<evidence type="ECO:0000313" key="5">
    <source>
        <dbReference type="Proteomes" id="UP001294444"/>
    </source>
</evidence>
<keyword evidence="5" id="KW-1185">Reference proteome</keyword>
<evidence type="ECO:0000256" key="3">
    <source>
        <dbReference type="SAM" id="SignalP"/>
    </source>
</evidence>
<feature type="compositionally biased region" description="Low complexity" evidence="1">
    <location>
        <begin position="133"/>
        <end position="198"/>
    </location>
</feature>
<dbReference type="PANTHER" id="PTHR37487:SF2">
    <property type="entry name" value="EXPRESSED PROTEIN"/>
    <property type="match status" value="1"/>
</dbReference>
<keyword evidence="2" id="KW-0472">Membrane</keyword>
<name>A0AAJ5C6E2_9BASI</name>
<evidence type="ECO:0000313" key="4">
    <source>
        <dbReference type="EMBL" id="SNX85755.1"/>
    </source>
</evidence>
<reference evidence="4" key="1">
    <citation type="submission" date="2023-10" db="EMBL/GenBank/DDBJ databases">
        <authorList>
            <person name="Guldener U."/>
        </authorList>
    </citation>
    <scope>NUCLEOTIDE SEQUENCE</scope>
    <source>
        <strain evidence="4">Mp4</strain>
    </source>
</reference>
<dbReference type="PANTHER" id="PTHR37487">
    <property type="entry name" value="CHROMOSOME 1, WHOLE GENOME SHOTGUN SEQUENCE"/>
    <property type="match status" value="1"/>
</dbReference>
<keyword evidence="2" id="KW-1133">Transmembrane helix</keyword>
<feature type="signal peptide" evidence="3">
    <location>
        <begin position="1"/>
        <end position="37"/>
    </location>
</feature>
<proteinExistence type="predicted"/>
<protein>
    <submittedName>
        <fullName evidence="4">Uncharacterized protein</fullName>
    </submittedName>
</protein>
<feature type="compositionally biased region" description="Polar residues" evidence="1">
    <location>
        <begin position="199"/>
        <end position="213"/>
    </location>
</feature>
<dbReference type="Proteomes" id="UP001294444">
    <property type="component" value="Unassembled WGS sequence"/>
</dbReference>
<dbReference type="AlphaFoldDB" id="A0AAJ5C6E2"/>
<evidence type="ECO:0000256" key="1">
    <source>
        <dbReference type="SAM" id="MobiDB-lite"/>
    </source>
</evidence>
<organism evidence="4 5">
    <name type="scientific">Melanopsichium pennsylvanicum</name>
    <dbReference type="NCBI Taxonomy" id="63383"/>
    <lineage>
        <taxon>Eukaryota</taxon>
        <taxon>Fungi</taxon>
        <taxon>Dikarya</taxon>
        <taxon>Basidiomycota</taxon>
        <taxon>Ustilaginomycotina</taxon>
        <taxon>Ustilaginomycetes</taxon>
        <taxon>Ustilaginales</taxon>
        <taxon>Ustilaginaceae</taxon>
        <taxon>Melanopsichium</taxon>
    </lineage>
</organism>
<sequence>MTITLSPPTTSTHPFIIMFKSSVLVAAVLATASAVSAATISTPTALVQCQPVLLTWEGVQGKAYVTILPGKQTSATPLVTFAPQDASSTSIKWVPNLAAGTEVTLAISDDTGVTNYSGTAAVRAGTDTSCLNSDSSAAAAGSSDTTSSSSGSSGSSSDSSSSSGSASSSSSGSSSRSSSTSSPSSSSSTSASSPSSSSKNSTANQKSGASTNAASMISTGLAAAAVALAIFA</sequence>
<accession>A0AAJ5C6E2</accession>
<feature type="chain" id="PRO_5042606891" evidence="3">
    <location>
        <begin position="38"/>
        <end position="232"/>
    </location>
</feature>
<feature type="region of interest" description="Disordered" evidence="1">
    <location>
        <begin position="133"/>
        <end position="213"/>
    </location>
</feature>
<keyword evidence="3" id="KW-0732">Signal</keyword>